<dbReference type="EMBL" id="MGKJ01000020">
    <property type="protein sequence ID" value="OGN23315.1"/>
    <property type="molecule type" value="Genomic_DNA"/>
</dbReference>
<gene>
    <name evidence="5" type="ORF">A3A13_04310</name>
</gene>
<organism evidence="5 6">
    <name type="scientific">Candidatus Yanofskybacteria bacterium RIFCSPLOWO2_01_FULL_43_22</name>
    <dbReference type="NCBI Taxonomy" id="1802695"/>
    <lineage>
        <taxon>Bacteria</taxon>
        <taxon>Candidatus Yanofskyibacteriota</taxon>
    </lineage>
</organism>
<dbReference type="AlphaFoldDB" id="A0A1F8GD63"/>
<evidence type="ECO:0000256" key="1">
    <source>
        <dbReference type="ARBA" id="ARBA00006739"/>
    </source>
</evidence>
<evidence type="ECO:0000313" key="6">
    <source>
        <dbReference type="Proteomes" id="UP000178911"/>
    </source>
</evidence>
<comment type="similarity">
    <text evidence="1">Belongs to the glycosyltransferase 2 family.</text>
</comment>
<dbReference type="InterPro" id="IPR001173">
    <property type="entry name" value="Glyco_trans_2-like"/>
</dbReference>
<dbReference type="Proteomes" id="UP000178911">
    <property type="component" value="Unassembled WGS sequence"/>
</dbReference>
<evidence type="ECO:0000256" key="2">
    <source>
        <dbReference type="ARBA" id="ARBA00022676"/>
    </source>
</evidence>
<dbReference type="Pfam" id="PF00535">
    <property type="entry name" value="Glycos_transf_2"/>
    <property type="match status" value="1"/>
</dbReference>
<name>A0A1F8GD63_9BACT</name>
<protein>
    <recommendedName>
        <fullName evidence="4">Glycosyltransferase 2-like domain-containing protein</fullName>
    </recommendedName>
</protein>
<dbReference type="PANTHER" id="PTHR43179:SF12">
    <property type="entry name" value="GALACTOFURANOSYLTRANSFERASE GLFT2"/>
    <property type="match status" value="1"/>
</dbReference>
<dbReference type="STRING" id="1802695.A3A13_04310"/>
<keyword evidence="3" id="KW-0808">Transferase</keyword>
<keyword evidence="2" id="KW-0328">Glycosyltransferase</keyword>
<feature type="domain" description="Glycosyltransferase 2-like" evidence="4">
    <location>
        <begin position="12"/>
        <end position="155"/>
    </location>
</feature>
<dbReference type="SUPFAM" id="SSF53448">
    <property type="entry name" value="Nucleotide-diphospho-sugar transferases"/>
    <property type="match status" value="1"/>
</dbReference>
<evidence type="ECO:0000256" key="3">
    <source>
        <dbReference type="ARBA" id="ARBA00022679"/>
    </source>
</evidence>
<proteinExistence type="inferred from homology"/>
<sequence>MMSNPPVTINLVVLNGEKYIRYFLDSLKKQTYPHDKIQFNILDNGSIDNTVSIIESYKLQATSYKQVNFVKNKINLGMWPGQEELLKYTDGQYIIASAVDIILDKDFIRNSIEIMGKETKIGAIQAKIYKYDLVNNEPELTNIIDTTGFKIFRSRRIINIGHGEEDNGQYDKLEEIFAVEGAVPIFRTEAFKSLKVSGEITDHDYFWYGDDLDLAWRMQLFGWKQVFAPDVIAWHDRQTTKSVKKSWSDYITRVPVRKQIPIQKRRLDWRNTRWTLIKNDHIINILKDLPWIVLRETAVLGYTILFEPGVLKEIPKFFKHLPAMLRKRKEIMKRAVANPKDIRKWIN</sequence>
<dbReference type="PANTHER" id="PTHR43179">
    <property type="entry name" value="RHAMNOSYLTRANSFERASE WBBL"/>
    <property type="match status" value="1"/>
</dbReference>
<evidence type="ECO:0000313" key="5">
    <source>
        <dbReference type="EMBL" id="OGN23315.1"/>
    </source>
</evidence>
<evidence type="ECO:0000259" key="4">
    <source>
        <dbReference type="Pfam" id="PF00535"/>
    </source>
</evidence>
<dbReference type="Gene3D" id="3.90.550.10">
    <property type="entry name" value="Spore Coat Polysaccharide Biosynthesis Protein SpsA, Chain A"/>
    <property type="match status" value="1"/>
</dbReference>
<reference evidence="5 6" key="1">
    <citation type="journal article" date="2016" name="Nat. Commun.">
        <title>Thousands of microbial genomes shed light on interconnected biogeochemical processes in an aquifer system.</title>
        <authorList>
            <person name="Anantharaman K."/>
            <person name="Brown C.T."/>
            <person name="Hug L.A."/>
            <person name="Sharon I."/>
            <person name="Castelle C.J."/>
            <person name="Probst A.J."/>
            <person name="Thomas B.C."/>
            <person name="Singh A."/>
            <person name="Wilkins M.J."/>
            <person name="Karaoz U."/>
            <person name="Brodie E.L."/>
            <person name="Williams K.H."/>
            <person name="Hubbard S.S."/>
            <person name="Banfield J.F."/>
        </authorList>
    </citation>
    <scope>NUCLEOTIDE SEQUENCE [LARGE SCALE GENOMIC DNA]</scope>
</reference>
<comment type="caution">
    <text evidence="5">The sequence shown here is derived from an EMBL/GenBank/DDBJ whole genome shotgun (WGS) entry which is preliminary data.</text>
</comment>
<dbReference type="InterPro" id="IPR029044">
    <property type="entry name" value="Nucleotide-diphossugar_trans"/>
</dbReference>
<accession>A0A1F8GD63</accession>
<dbReference type="GO" id="GO:0016757">
    <property type="term" value="F:glycosyltransferase activity"/>
    <property type="evidence" value="ECO:0007669"/>
    <property type="project" value="UniProtKB-KW"/>
</dbReference>